<proteinExistence type="predicted"/>
<dbReference type="InterPro" id="IPR050769">
    <property type="entry name" value="NAT_camello-type"/>
</dbReference>
<dbReference type="Proteomes" id="UP000480178">
    <property type="component" value="Chromosome"/>
</dbReference>
<organism evidence="3 4">
    <name type="scientific">Rhodocytophaga rosea</name>
    <dbReference type="NCBI Taxonomy" id="2704465"/>
    <lineage>
        <taxon>Bacteria</taxon>
        <taxon>Pseudomonadati</taxon>
        <taxon>Bacteroidota</taxon>
        <taxon>Cytophagia</taxon>
        <taxon>Cytophagales</taxon>
        <taxon>Rhodocytophagaceae</taxon>
        <taxon>Rhodocytophaga</taxon>
    </lineage>
</organism>
<dbReference type="EMBL" id="CP048222">
    <property type="protein sequence ID" value="QHT66387.1"/>
    <property type="molecule type" value="Genomic_DNA"/>
</dbReference>
<evidence type="ECO:0000259" key="2">
    <source>
        <dbReference type="PROSITE" id="PS51186"/>
    </source>
</evidence>
<protein>
    <submittedName>
        <fullName evidence="3">GNAT family N-acetyltransferase</fullName>
    </submittedName>
</protein>
<keyword evidence="4" id="KW-1185">Reference proteome</keyword>
<dbReference type="GO" id="GO:0008080">
    <property type="term" value="F:N-acetyltransferase activity"/>
    <property type="evidence" value="ECO:0007669"/>
    <property type="project" value="InterPro"/>
</dbReference>
<gene>
    <name evidence="3" type="ORF">GXP67_06800</name>
</gene>
<accession>A0A6C0GEQ0</accession>
<dbReference type="Gene3D" id="3.40.630.30">
    <property type="match status" value="1"/>
</dbReference>
<reference evidence="3 4" key="1">
    <citation type="submission" date="2020-01" db="EMBL/GenBank/DDBJ databases">
        <authorList>
            <person name="Kim M.K."/>
        </authorList>
    </citation>
    <scope>NUCLEOTIDE SEQUENCE [LARGE SCALE GENOMIC DNA]</scope>
    <source>
        <strain evidence="3 4">172606-1</strain>
    </source>
</reference>
<dbReference type="PROSITE" id="PS51186">
    <property type="entry name" value="GNAT"/>
    <property type="match status" value="1"/>
</dbReference>
<dbReference type="RefSeq" id="WP_162442445.1">
    <property type="nucleotide sequence ID" value="NZ_CP048222.1"/>
</dbReference>
<dbReference type="PANTHER" id="PTHR13947:SF37">
    <property type="entry name" value="LD18367P"/>
    <property type="match status" value="1"/>
</dbReference>
<dbReference type="SUPFAM" id="SSF55729">
    <property type="entry name" value="Acyl-CoA N-acyltransferases (Nat)"/>
    <property type="match status" value="1"/>
</dbReference>
<dbReference type="CDD" id="cd04301">
    <property type="entry name" value="NAT_SF"/>
    <property type="match status" value="1"/>
</dbReference>
<dbReference type="InterPro" id="IPR016181">
    <property type="entry name" value="Acyl_CoA_acyltransferase"/>
</dbReference>
<evidence type="ECO:0000313" key="4">
    <source>
        <dbReference type="Proteomes" id="UP000480178"/>
    </source>
</evidence>
<dbReference type="KEGG" id="rhoz:GXP67_06800"/>
<name>A0A6C0GEQ0_9BACT</name>
<dbReference type="AlphaFoldDB" id="A0A6C0GEQ0"/>
<feature type="domain" description="N-acetyltransferase" evidence="2">
    <location>
        <begin position="11"/>
        <end position="165"/>
    </location>
</feature>
<dbReference type="PANTHER" id="PTHR13947">
    <property type="entry name" value="GNAT FAMILY N-ACETYLTRANSFERASE"/>
    <property type="match status" value="1"/>
</dbReference>
<dbReference type="InterPro" id="IPR000182">
    <property type="entry name" value="GNAT_dom"/>
</dbReference>
<evidence type="ECO:0000256" key="1">
    <source>
        <dbReference type="ARBA" id="ARBA00022679"/>
    </source>
</evidence>
<dbReference type="Pfam" id="PF00583">
    <property type="entry name" value="Acetyltransf_1"/>
    <property type="match status" value="1"/>
</dbReference>
<keyword evidence="1 3" id="KW-0808">Transferase</keyword>
<evidence type="ECO:0000313" key="3">
    <source>
        <dbReference type="EMBL" id="QHT66387.1"/>
    </source>
</evidence>
<sequence>MIATAIKLNDIKIRQELQPGDLGYIAYLHGWLYSKELGYGPNFERYVLEGLSEVARQYNPSKDRVWMCEHAGKIIGCLIGLHREEDCVQLRYFIFLPEYRGIGLGKKMMDEFMEYMQEKNYRKAYLLTTQEQQAAISLYTRYGFQLVEEKSSTAFDKLLVERKYTLAISQ</sequence>